<gene>
    <name evidence="4" type="ORF">DX927_06990</name>
</gene>
<evidence type="ECO:0000313" key="5">
    <source>
        <dbReference type="Proteomes" id="UP000324326"/>
    </source>
</evidence>
<protein>
    <submittedName>
        <fullName evidence="4">Uncharacterized protein</fullName>
    </submittedName>
</protein>
<keyword evidence="1" id="KW-0812">Transmembrane</keyword>
<evidence type="ECO:0000259" key="3">
    <source>
        <dbReference type="Pfam" id="PF22570"/>
    </source>
</evidence>
<evidence type="ECO:0000256" key="1">
    <source>
        <dbReference type="SAM" id="Phobius"/>
    </source>
</evidence>
<dbReference type="InterPro" id="IPR054331">
    <property type="entry name" value="LiaF_TM"/>
</dbReference>
<dbReference type="PIRSF" id="PIRSF031509">
    <property type="entry name" value="Cell_wall_LiaF/YvqF"/>
    <property type="match status" value="1"/>
</dbReference>
<dbReference type="GO" id="GO:0016020">
    <property type="term" value="C:membrane"/>
    <property type="evidence" value="ECO:0007669"/>
    <property type="project" value="InterPro"/>
</dbReference>
<evidence type="ECO:0000259" key="2">
    <source>
        <dbReference type="Pfam" id="PF09922"/>
    </source>
</evidence>
<dbReference type="Pfam" id="PF22570">
    <property type="entry name" value="LiaF-TM"/>
    <property type="match status" value="1"/>
</dbReference>
<dbReference type="Proteomes" id="UP000324326">
    <property type="component" value="Unassembled WGS sequence"/>
</dbReference>
<feature type="domain" description="Cell wall-active antibiotics response LiaF-like C-terminal" evidence="2">
    <location>
        <begin position="128"/>
        <end position="240"/>
    </location>
</feature>
<keyword evidence="1" id="KW-0472">Membrane</keyword>
<feature type="transmembrane region" description="Helical" evidence="1">
    <location>
        <begin position="30"/>
        <end position="47"/>
    </location>
</feature>
<comment type="caution">
    <text evidence="4">The sequence shown here is derived from an EMBL/GenBank/DDBJ whole genome shotgun (WGS) entry which is preliminary data.</text>
</comment>
<feature type="transmembrane region" description="Helical" evidence="1">
    <location>
        <begin position="7"/>
        <end position="24"/>
    </location>
</feature>
<dbReference type="AlphaFoldDB" id="A0A5M8RPT1"/>
<dbReference type="NCBIfam" id="NF040535">
    <property type="entry name" value="LiaF_C_term"/>
    <property type="match status" value="1"/>
</dbReference>
<feature type="domain" description="LiaF transmembrane" evidence="3">
    <location>
        <begin position="8"/>
        <end position="95"/>
    </location>
</feature>
<dbReference type="EMBL" id="QSND01000002">
    <property type="protein sequence ID" value="KAA6450607.1"/>
    <property type="molecule type" value="Genomic_DNA"/>
</dbReference>
<evidence type="ECO:0000313" key="4">
    <source>
        <dbReference type="EMBL" id="KAA6450607.1"/>
    </source>
</evidence>
<dbReference type="InterPro" id="IPR016975">
    <property type="entry name" value="Cell_wall_LiaF"/>
</dbReference>
<accession>A0A5M8RPT1</accession>
<dbReference type="Pfam" id="PF09922">
    <property type="entry name" value="LiaF-like_C"/>
    <property type="match status" value="1"/>
</dbReference>
<dbReference type="InterPro" id="IPR047793">
    <property type="entry name" value="LiaF_C"/>
</dbReference>
<feature type="transmembrane region" description="Helical" evidence="1">
    <location>
        <begin position="68"/>
        <end position="89"/>
    </location>
</feature>
<reference evidence="4 5" key="1">
    <citation type="submission" date="2018-08" db="EMBL/GenBank/DDBJ databases">
        <title>Bacillus phenotypic plasticity.</title>
        <authorList>
            <person name="Hurtado E."/>
        </authorList>
    </citation>
    <scope>NUCLEOTIDE SEQUENCE [LARGE SCALE GENOMIC DNA]</scope>
    <source>
        <strain evidence="4 5">427</strain>
    </source>
</reference>
<dbReference type="RefSeq" id="WP_148956570.1">
    <property type="nucleotide sequence ID" value="NZ_CM125431.1"/>
</dbReference>
<proteinExistence type="predicted"/>
<sequence length="243" mass="27238">MRLTKNQLIGLVIVLFGISIFFQNSGLGDVLFWPLAFLFAGYLLHKYSRRWLGSVMFIFAGFLVLKDIFSITFSLFGFFFAAFLIYAGYRLVTNQPVFDRSKPKERGKDKTGSEPLQKKTSAGQHSFFFGDVKLMKKPFDLNDLNISGFIGDVKIDLSKAIISDEENTIVITGLIGDVDIYIPSDLDVSISSSAFIGDIDIIGDRKSGIGNQIYTESENYEQSARRVKISISLFIGDVDVRFI</sequence>
<dbReference type="STRING" id="1925020.BTA30_08230"/>
<name>A0A5M8RPT1_9BACI</name>
<keyword evidence="1" id="KW-1133">Transmembrane helix</keyword>
<dbReference type="InterPro" id="IPR024425">
    <property type="entry name" value="LiaF-like_C"/>
</dbReference>
<organism evidence="4 5">
    <name type="scientific">Bacillus swezeyi</name>
    <dbReference type="NCBI Taxonomy" id="1925020"/>
    <lineage>
        <taxon>Bacteria</taxon>
        <taxon>Bacillati</taxon>
        <taxon>Bacillota</taxon>
        <taxon>Bacilli</taxon>
        <taxon>Bacillales</taxon>
        <taxon>Bacillaceae</taxon>
        <taxon>Bacillus</taxon>
    </lineage>
</organism>